<feature type="region of interest" description="Disordered" evidence="1">
    <location>
        <begin position="1"/>
        <end position="55"/>
    </location>
</feature>
<dbReference type="AlphaFoldDB" id="W8F0Z3"/>
<proteinExistence type="predicted"/>
<evidence type="ECO:0000313" key="3">
    <source>
        <dbReference type="Proteomes" id="UP000019423"/>
    </source>
</evidence>
<geneLocation type="plasmid" evidence="2 3">
    <name>pHsw1</name>
</geneLocation>
<dbReference type="Proteomes" id="UP000019423">
    <property type="component" value="Plasmid pHsw1"/>
</dbReference>
<evidence type="ECO:0000256" key="1">
    <source>
        <dbReference type="SAM" id="MobiDB-lite"/>
    </source>
</evidence>
<gene>
    <name evidence="2" type="ORF">Hsw_PA0157</name>
</gene>
<dbReference type="HOGENOM" id="CLU_3026150_0_0_10"/>
<reference evidence="2 3" key="1">
    <citation type="submission" date="2014-01" db="EMBL/GenBank/DDBJ databases">
        <title>Complete sequence of plasmid1 of ionizing-radiation resistance bacterium Hymenobacter swuensis DY53.</title>
        <authorList>
            <person name="Jung J.-H."/>
            <person name="Jeong S.-W."/>
            <person name="Joe M.-H."/>
            <person name="Cho y.-j."/>
            <person name="Kim M.-K."/>
            <person name="Lim S.-Y."/>
        </authorList>
    </citation>
    <scope>NUCLEOTIDE SEQUENCE [LARGE SCALE GENOMIC DNA]</scope>
    <source>
        <strain evidence="2 3">DY53</strain>
        <plasmid evidence="2 3">pHsw1</plasmid>
    </source>
</reference>
<feature type="compositionally biased region" description="Polar residues" evidence="1">
    <location>
        <begin position="1"/>
        <end position="16"/>
    </location>
</feature>
<protein>
    <submittedName>
        <fullName evidence="2">Uncharacterized protein</fullName>
    </submittedName>
</protein>
<keyword evidence="3" id="KW-1185">Reference proteome</keyword>
<accession>W8F0Z3</accession>
<evidence type="ECO:0000313" key="2">
    <source>
        <dbReference type="EMBL" id="AHJ95490.1"/>
    </source>
</evidence>
<dbReference type="EMBL" id="CP007144">
    <property type="protein sequence ID" value="AHJ95490.1"/>
    <property type="molecule type" value="Genomic_DNA"/>
</dbReference>
<keyword evidence="2" id="KW-0614">Plasmid</keyword>
<sequence length="55" mass="5437">MPGRQELSTGRQSTGGSAAHGKAGKRNGAGTTEPAEAKADIFLGNCVKNGTPGPV</sequence>
<name>W8F0Z3_9BACT</name>
<dbReference type="KEGG" id="hsw:Hsw_PA0157"/>
<organism evidence="2 3">
    <name type="scientific">Hymenobacter swuensis DY53</name>
    <dbReference type="NCBI Taxonomy" id="1227739"/>
    <lineage>
        <taxon>Bacteria</taxon>
        <taxon>Pseudomonadati</taxon>
        <taxon>Bacteroidota</taxon>
        <taxon>Cytophagia</taxon>
        <taxon>Cytophagales</taxon>
        <taxon>Hymenobacteraceae</taxon>
        <taxon>Hymenobacter</taxon>
    </lineage>
</organism>